<protein>
    <recommendedName>
        <fullName evidence="1">5-hmdU DNA kinase helical domain-containing protein</fullName>
    </recommendedName>
</protein>
<dbReference type="AlphaFoldDB" id="A0A923T8Q1"/>
<evidence type="ECO:0000313" key="2">
    <source>
        <dbReference type="EMBL" id="MBC6995875.1"/>
    </source>
</evidence>
<comment type="caution">
    <text evidence="2">The sequence shown here is derived from an EMBL/GenBank/DDBJ whole genome shotgun (WGS) entry which is preliminary data.</text>
</comment>
<name>A0A923T8Q1_9BACT</name>
<feature type="domain" description="5-hmdU DNA kinase helical" evidence="1">
    <location>
        <begin position="8"/>
        <end position="287"/>
    </location>
</feature>
<keyword evidence="3" id="KW-1185">Reference proteome</keyword>
<proteinExistence type="predicted"/>
<dbReference type="Pfam" id="PF18723">
    <property type="entry name" value="HMUDK_hel"/>
    <property type="match status" value="1"/>
</dbReference>
<sequence>MLEVRDTAFKHYFGFIAERMNIFWNRVEGKNKLTDDSILKEHKFTNVYRVLDRVSQYLISEVIYNPTESSEEEDIFTRIIVFKIFNKIETWEYIKINYGEVTYSNFDPERLSRILTELQIRTPIFSAAYMMTGSHSRYNHLKTKHHKWLYMVQEELINGRLFLDILKSKSLEEVYVLLRNCSFMGDFIAYQYATDLNYSNCIDYDENSFVMAGIGAVRGIKKCFKNLGGLSTEGVIRHVYDNFEFYAEKYDCTSIKLLSGRDLKLIDLQNCFCETDKYLRAKMPELSVGNKRIKQRYKSVNKPISYRFPPKWGVNEIKSSSWNLSHQELTLF</sequence>
<reference evidence="2" key="1">
    <citation type="submission" date="2020-08" db="EMBL/GenBank/DDBJ databases">
        <title>Lewinella bacteria from marine environments.</title>
        <authorList>
            <person name="Zhong Y."/>
        </authorList>
    </citation>
    <scope>NUCLEOTIDE SEQUENCE</scope>
    <source>
        <strain evidence="2">KCTC 42187</strain>
    </source>
</reference>
<accession>A0A923T8Q1</accession>
<dbReference type="RefSeq" id="WP_187467891.1">
    <property type="nucleotide sequence ID" value="NZ_JACSIT010000141.1"/>
</dbReference>
<dbReference type="EMBL" id="JACSIT010000141">
    <property type="protein sequence ID" value="MBC6995875.1"/>
    <property type="molecule type" value="Genomic_DNA"/>
</dbReference>
<evidence type="ECO:0000259" key="1">
    <source>
        <dbReference type="Pfam" id="PF18723"/>
    </source>
</evidence>
<dbReference type="Proteomes" id="UP000650081">
    <property type="component" value="Unassembled WGS sequence"/>
</dbReference>
<evidence type="ECO:0000313" key="3">
    <source>
        <dbReference type="Proteomes" id="UP000650081"/>
    </source>
</evidence>
<organism evidence="2 3">
    <name type="scientific">Neolewinella lacunae</name>
    <dbReference type="NCBI Taxonomy" id="1517758"/>
    <lineage>
        <taxon>Bacteria</taxon>
        <taxon>Pseudomonadati</taxon>
        <taxon>Bacteroidota</taxon>
        <taxon>Saprospiria</taxon>
        <taxon>Saprospirales</taxon>
        <taxon>Lewinellaceae</taxon>
        <taxon>Neolewinella</taxon>
    </lineage>
</organism>
<dbReference type="InterPro" id="IPR040684">
    <property type="entry name" value="HMUDK_hel"/>
</dbReference>
<gene>
    <name evidence="2" type="ORF">H9S92_17035</name>
</gene>